<feature type="transmembrane region" description="Helical" evidence="8">
    <location>
        <begin position="231"/>
        <end position="250"/>
    </location>
</feature>
<organism evidence="10 11">
    <name type="scientific">Diceros bicornis minor</name>
    <name type="common">South-central black rhinoceros</name>
    <dbReference type="NCBI Taxonomy" id="77932"/>
    <lineage>
        <taxon>Eukaryota</taxon>
        <taxon>Metazoa</taxon>
        <taxon>Chordata</taxon>
        <taxon>Craniata</taxon>
        <taxon>Vertebrata</taxon>
        <taxon>Euteleostomi</taxon>
        <taxon>Mammalia</taxon>
        <taxon>Eutheria</taxon>
        <taxon>Laurasiatheria</taxon>
        <taxon>Perissodactyla</taxon>
        <taxon>Rhinocerotidae</taxon>
        <taxon>Diceros</taxon>
    </lineage>
</organism>
<reference evidence="10 11" key="1">
    <citation type="journal article" date="2020" name="Mol. Biol. Evol.">
        <title>Interspecific Gene Flow and the Evolution of Specialization in Black and White Rhinoceros.</title>
        <authorList>
            <person name="Moodley Y."/>
            <person name="Westbury M.V."/>
            <person name="Russo I.M."/>
            <person name="Gopalakrishnan S."/>
            <person name="Rakotoarivelo A."/>
            <person name="Olsen R.A."/>
            <person name="Prost S."/>
            <person name="Tunstall T."/>
            <person name="Ryder O.A."/>
            <person name="Dalen L."/>
            <person name="Bruford M.W."/>
        </authorList>
    </citation>
    <scope>NUCLEOTIDE SEQUENCE [LARGE SCALE GENOMIC DNA]</scope>
    <source>
        <strain evidence="10">SBR-YM</strain>
        <tissue evidence="10">Skin</tissue>
    </source>
</reference>
<evidence type="ECO:0000256" key="2">
    <source>
        <dbReference type="ARBA" id="ARBA00022448"/>
    </source>
</evidence>
<dbReference type="SUPFAM" id="SSF103473">
    <property type="entry name" value="MFS general substrate transporter"/>
    <property type="match status" value="1"/>
</dbReference>
<feature type="domain" description="Major facilitator superfamily (MFS) profile" evidence="9">
    <location>
        <begin position="232"/>
        <end position="675"/>
    </location>
</feature>
<feature type="transmembrane region" description="Helical" evidence="8">
    <location>
        <begin position="527"/>
        <end position="548"/>
    </location>
</feature>
<keyword evidence="4 8" id="KW-1133">Transmembrane helix</keyword>
<accession>A0A7J7E7G2</accession>
<evidence type="ECO:0000256" key="6">
    <source>
        <dbReference type="ARBA" id="ARBA00024338"/>
    </source>
</evidence>
<feature type="transmembrane region" description="Helical" evidence="8">
    <location>
        <begin position="358"/>
        <end position="377"/>
    </location>
</feature>
<keyword evidence="11" id="KW-1185">Reference proteome</keyword>
<dbReference type="GO" id="GO:0022857">
    <property type="term" value="F:transmembrane transporter activity"/>
    <property type="evidence" value="ECO:0007669"/>
    <property type="project" value="InterPro"/>
</dbReference>
<comment type="subcellular location">
    <subcellularLocation>
        <location evidence="1">Membrane</location>
        <topology evidence="1">Multi-pass membrane protein</topology>
    </subcellularLocation>
</comment>
<keyword evidence="5 8" id="KW-0472">Membrane</keyword>
<dbReference type="InterPro" id="IPR011701">
    <property type="entry name" value="MFS"/>
</dbReference>
<comment type="similarity">
    <text evidence="6">Belongs to the major facilitator superfamily. Spinster (TC 2.A.1.49) family.</text>
</comment>
<evidence type="ECO:0000256" key="7">
    <source>
        <dbReference type="SAM" id="MobiDB-lite"/>
    </source>
</evidence>
<dbReference type="CDD" id="cd17328">
    <property type="entry name" value="MFS_spinster_like"/>
    <property type="match status" value="1"/>
</dbReference>
<keyword evidence="3 8" id="KW-0812">Transmembrane</keyword>
<dbReference type="Gene3D" id="1.20.1250.20">
    <property type="entry name" value="MFS general substrate transporter like domains"/>
    <property type="match status" value="1"/>
</dbReference>
<evidence type="ECO:0000256" key="4">
    <source>
        <dbReference type="ARBA" id="ARBA00022989"/>
    </source>
</evidence>
<evidence type="ECO:0000313" key="11">
    <source>
        <dbReference type="Proteomes" id="UP000551758"/>
    </source>
</evidence>
<evidence type="ECO:0000313" key="10">
    <source>
        <dbReference type="EMBL" id="KAF5911742.1"/>
    </source>
</evidence>
<feature type="compositionally biased region" description="Gly residues" evidence="7">
    <location>
        <begin position="199"/>
        <end position="209"/>
    </location>
</feature>
<evidence type="ECO:0000256" key="8">
    <source>
        <dbReference type="SAM" id="Phobius"/>
    </source>
</evidence>
<feature type="transmembrane region" description="Helical" evidence="8">
    <location>
        <begin position="322"/>
        <end position="346"/>
    </location>
</feature>
<dbReference type="Proteomes" id="UP000551758">
    <property type="component" value="Unassembled WGS sequence"/>
</dbReference>
<name>A0A7J7E7G2_DICBM</name>
<feature type="transmembrane region" description="Helical" evidence="8">
    <location>
        <begin position="494"/>
        <end position="515"/>
    </location>
</feature>
<gene>
    <name evidence="10" type="ORF">HPG69_015720</name>
</gene>
<sequence>NRRLCSARQPESCWGWEGAAACGEGFAASIKVTHPLPVSSCSSPVLPSWPILSPPDLTRARVPSSFTAHLSCGQPDPLTVSKTLETHLVSCPEKLLFLIAATVAAGSTKGTCLETGDGEISPARLWWAHQEPVIRCQAVKAAALRLRGWEPTGSELSVQSPCVFASALVLGQQLQAGEGAGMSAERRVPGAEGPQGRSPGPGGCSGPSGSGQCPPSAMPAPWILPRWRANVAAAVLCYINLLNYMNWFIIAGVLLDVQKFFQISDGNAGLLQTVFIGCLLLSAPVFGYLGDRHSRKATLSFGILLWSGAGLSSSFISPRYSWLFFLSRGAVGIGTASYSTIAPTILGDLFVRDQRIRVLAIFYIFIPVGSGLGYVLGSAVTALTGSWHWALRVMPCLEAMALILLIVLVPDPPRGAAEKQGEVAMGGLRSSWCEDVRYLGRNWSFLWSTLGVTAMAFVTGALGFWAPKFLFEARVVHGLQQPCFQEPCSSQDSLIFGALTVVTGIVGVILGAEVSRRYKRVNLRAEPLICASSLLAAAPCLYLALVLAPTTFSVSYVSEGPVEVGCGKDAPWVALVQEAQHFASVQPGRKASLLPRALASLWVGRQKPLTQLSHSSNKSSRPESPAFFSTSWGLHKSVPFLSPSPEGMSKASLKVRVPPTRVLSLGWASAEIPGE</sequence>
<feature type="region of interest" description="Disordered" evidence="7">
    <location>
        <begin position="181"/>
        <end position="212"/>
    </location>
</feature>
<evidence type="ECO:0000256" key="3">
    <source>
        <dbReference type="ARBA" id="ARBA00022692"/>
    </source>
</evidence>
<dbReference type="InterPro" id="IPR044770">
    <property type="entry name" value="MFS_spinster-like"/>
</dbReference>
<protein>
    <recommendedName>
        <fullName evidence="9">Major facilitator superfamily (MFS) profile domain-containing protein</fullName>
    </recommendedName>
</protein>
<dbReference type="PANTHER" id="PTHR23505">
    <property type="entry name" value="SPINSTER"/>
    <property type="match status" value="1"/>
</dbReference>
<keyword evidence="2" id="KW-0813">Transport</keyword>
<proteinExistence type="inferred from homology"/>
<comment type="caution">
    <text evidence="10">The sequence shown here is derived from an EMBL/GenBank/DDBJ whole genome shotgun (WGS) entry which is preliminary data.</text>
</comment>
<dbReference type="InterPro" id="IPR036259">
    <property type="entry name" value="MFS_trans_sf"/>
</dbReference>
<dbReference type="PANTHER" id="PTHR23505:SF3">
    <property type="entry name" value="PROTEIN SPINSTER HOMOLOG 3"/>
    <property type="match status" value="1"/>
</dbReference>
<feature type="transmembrane region" description="Helical" evidence="8">
    <location>
        <begin position="389"/>
        <end position="409"/>
    </location>
</feature>
<evidence type="ECO:0000259" key="9">
    <source>
        <dbReference type="PROSITE" id="PS50850"/>
    </source>
</evidence>
<evidence type="ECO:0000256" key="5">
    <source>
        <dbReference type="ARBA" id="ARBA00023136"/>
    </source>
</evidence>
<dbReference type="PROSITE" id="PS50850">
    <property type="entry name" value="MFS"/>
    <property type="match status" value="1"/>
</dbReference>
<evidence type="ECO:0000256" key="1">
    <source>
        <dbReference type="ARBA" id="ARBA00004141"/>
    </source>
</evidence>
<dbReference type="EMBL" id="JACDTQ010003894">
    <property type="protein sequence ID" value="KAF5911742.1"/>
    <property type="molecule type" value="Genomic_DNA"/>
</dbReference>
<dbReference type="GO" id="GO:0016020">
    <property type="term" value="C:membrane"/>
    <property type="evidence" value="ECO:0007669"/>
    <property type="project" value="UniProtKB-SubCell"/>
</dbReference>
<feature type="transmembrane region" description="Helical" evidence="8">
    <location>
        <begin position="270"/>
        <end position="290"/>
    </location>
</feature>
<feature type="transmembrane region" description="Helical" evidence="8">
    <location>
        <begin position="445"/>
        <end position="466"/>
    </location>
</feature>
<dbReference type="InterPro" id="IPR020846">
    <property type="entry name" value="MFS_dom"/>
</dbReference>
<dbReference type="Pfam" id="PF07690">
    <property type="entry name" value="MFS_1"/>
    <property type="match status" value="1"/>
</dbReference>
<feature type="transmembrane region" description="Helical" evidence="8">
    <location>
        <begin position="297"/>
        <end position="316"/>
    </location>
</feature>
<dbReference type="AlphaFoldDB" id="A0A7J7E7G2"/>
<feature type="non-terminal residue" evidence="10">
    <location>
        <position position="1"/>
    </location>
</feature>